<keyword evidence="5" id="KW-0732">Signal</keyword>
<evidence type="ECO:0000259" key="12">
    <source>
        <dbReference type="Pfam" id="PF17802"/>
    </source>
</evidence>
<dbReference type="Pfam" id="PF05737">
    <property type="entry name" value="Collagen_bind"/>
    <property type="match status" value="1"/>
</dbReference>
<evidence type="ECO:0000313" key="14">
    <source>
        <dbReference type="Proteomes" id="UP000052258"/>
    </source>
</evidence>
<dbReference type="PATRIC" id="fig|1430899.3.peg.2207"/>
<evidence type="ECO:0000256" key="1">
    <source>
        <dbReference type="ARBA" id="ARBA00004168"/>
    </source>
</evidence>
<evidence type="ECO:0000256" key="7">
    <source>
        <dbReference type="SAM" id="MobiDB-lite"/>
    </source>
</evidence>
<dbReference type="InterPro" id="IPR008456">
    <property type="entry name" value="Collagen-bd_dom"/>
</dbReference>
<feature type="domain" description="CNA-B" evidence="11">
    <location>
        <begin position="574"/>
        <end position="656"/>
    </location>
</feature>
<feature type="domain" description="Gram-positive cocci surface proteins LPxTG" evidence="9">
    <location>
        <begin position="696"/>
        <end position="738"/>
    </location>
</feature>
<evidence type="ECO:0000256" key="8">
    <source>
        <dbReference type="SAM" id="Phobius"/>
    </source>
</evidence>
<feature type="domain" description="Collagen binding" evidence="10">
    <location>
        <begin position="212"/>
        <end position="323"/>
    </location>
</feature>
<evidence type="ECO:0000256" key="4">
    <source>
        <dbReference type="ARBA" id="ARBA00022525"/>
    </source>
</evidence>
<feature type="domain" description="SpaA-like prealbumin fold" evidence="12">
    <location>
        <begin position="481"/>
        <end position="567"/>
    </location>
</feature>
<protein>
    <submittedName>
        <fullName evidence="13">Collagen adhesion protein</fullName>
    </submittedName>
</protein>
<dbReference type="Pfam" id="PF17802">
    <property type="entry name" value="SpaA"/>
    <property type="match status" value="1"/>
</dbReference>
<dbReference type="Pfam" id="PF00746">
    <property type="entry name" value="Gram_pos_anchor"/>
    <property type="match status" value="1"/>
</dbReference>
<comment type="subcellular location">
    <subcellularLocation>
        <location evidence="1">Secreted</location>
        <location evidence="1">Cell wall</location>
        <topology evidence="1">Peptidoglycan-anchor</topology>
    </subcellularLocation>
</comment>
<dbReference type="SUPFAM" id="SSF49478">
    <property type="entry name" value="Cna protein B-type domain"/>
    <property type="match status" value="2"/>
</dbReference>
<dbReference type="InterPro" id="IPR019931">
    <property type="entry name" value="LPXTG_anchor"/>
</dbReference>
<evidence type="ECO:0000256" key="6">
    <source>
        <dbReference type="ARBA" id="ARBA00023088"/>
    </source>
</evidence>
<keyword evidence="3" id="KW-0134">Cell wall</keyword>
<dbReference type="InterPro" id="IPR008454">
    <property type="entry name" value="Collagen-bd_Cna-like_B-typ_dom"/>
</dbReference>
<dbReference type="PANTHER" id="PTHR36108">
    <property type="entry name" value="COLOSSIN-B-RELATED"/>
    <property type="match status" value="1"/>
</dbReference>
<evidence type="ECO:0000256" key="2">
    <source>
        <dbReference type="ARBA" id="ARBA00007257"/>
    </source>
</evidence>
<feature type="compositionally biased region" description="Basic and acidic residues" evidence="7">
    <location>
        <begin position="688"/>
        <end position="699"/>
    </location>
</feature>
<dbReference type="GO" id="GO:0005518">
    <property type="term" value="F:collagen binding"/>
    <property type="evidence" value="ECO:0007669"/>
    <property type="project" value="InterPro"/>
</dbReference>
<keyword evidence="8" id="KW-0812">Transmembrane</keyword>
<feature type="compositionally biased region" description="Polar residues" evidence="7">
    <location>
        <begin position="675"/>
        <end position="687"/>
    </location>
</feature>
<dbReference type="CDD" id="cd00222">
    <property type="entry name" value="CollagenBindB"/>
    <property type="match status" value="1"/>
</dbReference>
<dbReference type="OrthoDB" id="2056845at2"/>
<keyword evidence="4" id="KW-0964">Secreted</keyword>
<dbReference type="InterPro" id="IPR041033">
    <property type="entry name" value="SpaA_PFL_dom_1"/>
</dbReference>
<evidence type="ECO:0000259" key="10">
    <source>
        <dbReference type="Pfam" id="PF05737"/>
    </source>
</evidence>
<dbReference type="EMBL" id="AZHO01000030">
    <property type="protein sequence ID" value="KMT58332.1"/>
    <property type="molecule type" value="Genomic_DNA"/>
</dbReference>
<dbReference type="AlphaFoldDB" id="A0A0J8G6W0"/>
<evidence type="ECO:0000256" key="5">
    <source>
        <dbReference type="ARBA" id="ARBA00022729"/>
    </source>
</evidence>
<dbReference type="Gene3D" id="2.60.40.10">
    <property type="entry name" value="Immunoglobulins"/>
    <property type="match status" value="1"/>
</dbReference>
<keyword evidence="8" id="KW-0472">Membrane</keyword>
<keyword evidence="14" id="KW-1185">Reference proteome</keyword>
<evidence type="ECO:0000259" key="11">
    <source>
        <dbReference type="Pfam" id="PF05738"/>
    </source>
</evidence>
<organism evidence="13 14">
    <name type="scientific">Listeria fleischmannii 1991</name>
    <dbReference type="NCBI Taxonomy" id="1430899"/>
    <lineage>
        <taxon>Bacteria</taxon>
        <taxon>Bacillati</taxon>
        <taxon>Bacillota</taxon>
        <taxon>Bacilli</taxon>
        <taxon>Bacillales</taxon>
        <taxon>Listeriaceae</taxon>
        <taxon>Listeria</taxon>
    </lineage>
</organism>
<dbReference type="PANTHER" id="PTHR36108:SF13">
    <property type="entry name" value="COLOSSIN-B-RELATED"/>
    <property type="match status" value="1"/>
</dbReference>
<evidence type="ECO:0000259" key="9">
    <source>
        <dbReference type="Pfam" id="PF00746"/>
    </source>
</evidence>
<keyword evidence="8" id="KW-1133">Transmembrane helix</keyword>
<dbReference type="Proteomes" id="UP000052258">
    <property type="component" value="Unassembled WGS sequence"/>
</dbReference>
<evidence type="ECO:0000256" key="3">
    <source>
        <dbReference type="ARBA" id="ARBA00022512"/>
    </source>
</evidence>
<keyword evidence="6" id="KW-0572">Peptidoglycan-anchor</keyword>
<dbReference type="Gene3D" id="2.60.40.1140">
    <property type="entry name" value="Collagen-binding surface protein Cna, B-type domain"/>
    <property type="match status" value="1"/>
</dbReference>
<proteinExistence type="inferred from homology"/>
<comment type="caution">
    <text evidence="13">The sequence shown here is derived from an EMBL/GenBank/DDBJ whole genome shotgun (WGS) entry which is preliminary data.</text>
</comment>
<feature type="transmembrane region" description="Helical" evidence="8">
    <location>
        <begin position="714"/>
        <end position="731"/>
    </location>
</feature>
<dbReference type="InterPro" id="IPR013783">
    <property type="entry name" value="Ig-like_fold"/>
</dbReference>
<name>A0A0J8G6W0_9LIST</name>
<sequence length="739" mass="80355">MKKIANIIVVSLLFLGLIWNSAASNHVVEAKEGDDPGVTIDAPEILTSRQQAEIKVTLSASAGKLEQDGKIEIKIPQNTVSQVADLTNNLMLGDPFYLPEPAVTEDGAGNYVLHVAYDHSKINPVEATGQTFTIKYGAAVFKDNAPTSAAYEATLYKAGVKISEATDNSRIEKDTSGLPLLSKMSTRPHKDINGENVAMMSTSTPSANVFAIIVNYNQQQIPNAVLEDNIPAQTTLTDPIKYISATGDNTPEKHIRIAEVTERDASGLPIGWKYVTSQFTDKITTSSAGFKINFGTITPDKSYVVMYAQKIADNVTPSDFGIKYNQAILKSNGATLRTASEALGLDSLSYESVGLIKKVSQATISTTGGSFIYSLDLSSKVGTIPAGTEIVDPLPDYTTFSNTVLPLDEYFSDGVYDSATNTVTYTLLKDLTEGEQKTIQFKVNYHNKAAKEGYKITNRAYINYAGTKIYSNDATTTVEGSAILKKVDNLTQKPLTGALFNVVDTNGNIVKANLSSDADGEIHTGLLEPGDYQFIEVKAPAGYILDATPISFKVKPSAEHTIQLNKTNAEGVLVSGTKTWQDNSDKAQKRPDSITIWLYQNGKKLMSKKVSKSDDWKYTFSSLKKYDSDGKAYVYTLKEDPVEGYETVQSGYDFTNVYKAQETVQAGGVKEDPKSPSQSDTINASQTKDPKIEDPKAEAKKVLPRAGDDFQNDSLFVLAGAVLLATAIFMYQSRRKQSK</sequence>
<dbReference type="Pfam" id="PF05738">
    <property type="entry name" value="Cna_B"/>
    <property type="match status" value="1"/>
</dbReference>
<evidence type="ECO:0000313" key="13">
    <source>
        <dbReference type="EMBL" id="KMT58332.1"/>
    </source>
</evidence>
<accession>A0A0J8G6W0</accession>
<feature type="region of interest" description="Disordered" evidence="7">
    <location>
        <begin position="665"/>
        <end position="699"/>
    </location>
</feature>
<dbReference type="RefSeq" id="WP_007477436.1">
    <property type="nucleotide sequence ID" value="NZ_KQ130619.1"/>
</dbReference>
<gene>
    <name evidence="13" type="ORF">X560_2158</name>
</gene>
<reference evidence="13 14" key="1">
    <citation type="journal article" date="2015" name="Genome Biol. Evol.">
        <title>Comparative Genomics of Listeria Sensu Lato: Genus-Wide Differences in Evolutionary Dynamics and the Progressive Gain of Complex, Potentially Pathogenicity-Related Traits through Lateral Gene Transfer.</title>
        <authorList>
            <person name="Chiara M."/>
            <person name="Caruso M."/>
            <person name="D'Erchia A.M."/>
            <person name="Manzari C."/>
            <person name="Fraccalvieri R."/>
            <person name="Goffredo E."/>
            <person name="Latorre L."/>
            <person name="Miccolupo A."/>
            <person name="Padalino I."/>
            <person name="Santagada G."/>
            <person name="Chiocco D."/>
            <person name="Pesole G."/>
            <person name="Horner D.S."/>
            <person name="Parisi A."/>
        </authorList>
    </citation>
    <scope>NUCLEOTIDE SEQUENCE [LARGE SCALE GENOMIC DNA]</scope>
    <source>
        <strain evidence="13 14">1991</strain>
    </source>
</reference>
<comment type="similarity">
    <text evidence="2">Belongs to the serine-aspartate repeat-containing protein (SDr) family.</text>
</comment>